<dbReference type="AlphaFoldDB" id="A0AAE1B032"/>
<dbReference type="Proteomes" id="UP001283361">
    <property type="component" value="Unassembled WGS sequence"/>
</dbReference>
<comment type="caution">
    <text evidence="2">The sequence shown here is derived from an EMBL/GenBank/DDBJ whole genome shotgun (WGS) entry which is preliminary data.</text>
</comment>
<keyword evidence="3" id="KW-1185">Reference proteome</keyword>
<organism evidence="2 3">
    <name type="scientific">Elysia crispata</name>
    <name type="common">lettuce slug</name>
    <dbReference type="NCBI Taxonomy" id="231223"/>
    <lineage>
        <taxon>Eukaryota</taxon>
        <taxon>Metazoa</taxon>
        <taxon>Spiralia</taxon>
        <taxon>Lophotrochozoa</taxon>
        <taxon>Mollusca</taxon>
        <taxon>Gastropoda</taxon>
        <taxon>Heterobranchia</taxon>
        <taxon>Euthyneura</taxon>
        <taxon>Panpulmonata</taxon>
        <taxon>Sacoglossa</taxon>
        <taxon>Placobranchoidea</taxon>
        <taxon>Plakobranchidae</taxon>
        <taxon>Elysia</taxon>
    </lineage>
</organism>
<evidence type="ECO:0000313" key="2">
    <source>
        <dbReference type="EMBL" id="KAK3795987.1"/>
    </source>
</evidence>
<evidence type="ECO:0000256" key="1">
    <source>
        <dbReference type="SAM" id="MobiDB-lite"/>
    </source>
</evidence>
<proteinExistence type="predicted"/>
<accession>A0AAE1B032</accession>
<protein>
    <submittedName>
        <fullName evidence="2">Uncharacterized protein</fullName>
    </submittedName>
</protein>
<name>A0AAE1B032_9GAST</name>
<reference evidence="2" key="1">
    <citation type="journal article" date="2023" name="G3 (Bethesda)">
        <title>A reference genome for the long-term kleptoplast-retaining sea slug Elysia crispata morphotype clarki.</title>
        <authorList>
            <person name="Eastman K.E."/>
            <person name="Pendleton A.L."/>
            <person name="Shaikh M.A."/>
            <person name="Suttiyut T."/>
            <person name="Ogas R."/>
            <person name="Tomko P."/>
            <person name="Gavelis G."/>
            <person name="Widhalm J.R."/>
            <person name="Wisecaver J.H."/>
        </authorList>
    </citation>
    <scope>NUCLEOTIDE SEQUENCE</scope>
    <source>
        <strain evidence="2">ECLA1</strain>
    </source>
</reference>
<feature type="compositionally biased region" description="Low complexity" evidence="1">
    <location>
        <begin position="11"/>
        <end position="23"/>
    </location>
</feature>
<gene>
    <name evidence="2" type="ORF">RRG08_042979</name>
</gene>
<evidence type="ECO:0000313" key="3">
    <source>
        <dbReference type="Proteomes" id="UP001283361"/>
    </source>
</evidence>
<sequence>MEDSRSTAHFSPQQSSSTLSDSRLTASATYCITPKCEVMSHQGPHTFSAEKHGRWKLPFGVMASSGNPAS</sequence>
<dbReference type="EMBL" id="JAWDGP010000957">
    <property type="protein sequence ID" value="KAK3795987.1"/>
    <property type="molecule type" value="Genomic_DNA"/>
</dbReference>
<feature type="region of interest" description="Disordered" evidence="1">
    <location>
        <begin position="1"/>
        <end position="23"/>
    </location>
</feature>